<name>A0A0J9EWF7_9FIRM</name>
<feature type="transmembrane region" description="Helical" evidence="6">
    <location>
        <begin position="174"/>
        <end position="194"/>
    </location>
</feature>
<feature type="transmembrane region" description="Helical" evidence="6">
    <location>
        <begin position="290"/>
        <end position="312"/>
    </location>
</feature>
<evidence type="ECO:0000256" key="1">
    <source>
        <dbReference type="ARBA" id="ARBA00004651"/>
    </source>
</evidence>
<comment type="subcellular location">
    <subcellularLocation>
        <location evidence="1">Cell membrane</location>
        <topology evidence="1">Multi-pass membrane protein</topology>
    </subcellularLocation>
</comment>
<evidence type="ECO:0000256" key="4">
    <source>
        <dbReference type="ARBA" id="ARBA00022989"/>
    </source>
</evidence>
<keyword evidence="4 6" id="KW-1133">Transmembrane helix</keyword>
<evidence type="ECO:0000256" key="5">
    <source>
        <dbReference type="ARBA" id="ARBA00023136"/>
    </source>
</evidence>
<feature type="transmembrane region" description="Helical" evidence="6">
    <location>
        <begin position="45"/>
        <end position="69"/>
    </location>
</feature>
<organism evidence="7 8">
    <name type="scientific">[Clostridium] citroniae WAL-19142</name>
    <dbReference type="NCBI Taxonomy" id="742734"/>
    <lineage>
        <taxon>Bacteria</taxon>
        <taxon>Bacillati</taxon>
        <taxon>Bacillota</taxon>
        <taxon>Clostridia</taxon>
        <taxon>Lachnospirales</taxon>
        <taxon>Lachnospiraceae</taxon>
        <taxon>Enterocloster</taxon>
    </lineage>
</organism>
<gene>
    <name evidence="7" type="ORF">HMPREF9470_02220</name>
</gene>
<feature type="transmembrane region" description="Helical" evidence="6">
    <location>
        <begin position="248"/>
        <end position="269"/>
    </location>
</feature>
<feature type="transmembrane region" description="Helical" evidence="6">
    <location>
        <begin position="150"/>
        <end position="168"/>
    </location>
</feature>
<proteinExistence type="predicted"/>
<sequence length="471" mass="53804">MKNDFKKTFASNLSFAFMAQLLSLTLSVIMSLIVPKLLGIEQFAYWQLFIFYSGYVGFFHLGLPDGVYLKYGGTELDAIDKPLLGSQLRLMTLFHVIISLLGVLILFSFPLEKERKFVWILTAFYMVITNAFWFLGFIYQAANKTKNYSIATIISKVFFTVCVFLLMVMKPSEFKIYVVLYVVSQGLALLYCAYKGREFIFFHQLPFRKTLTEMFYNAKIGINLTFSNLASSFILGVGRVMIDATQGISSFGMVSLAISLTNFFLQFISQVSMVMFPMLRQFEHEKMKHIFVVIRGGISYFLCTILALYVPLKYILCLWLPQYAVSLEYLAILLPICIFDGKMQLLYNTYLKVLRKEKVLLLINLISLGVSAILCAIGAYVLNSMMAVVICMVIAIAVRSLITNIYLSKLMSIPTEINVIWECVLSLIFILSNMVLPMATAFCVYLIAFFFYCVFTRKNLKECIDTLKIIK</sequence>
<feature type="transmembrane region" description="Helical" evidence="6">
    <location>
        <begin position="359"/>
        <end position="381"/>
    </location>
</feature>
<dbReference type="PANTHER" id="PTHR30250">
    <property type="entry name" value="PST FAMILY PREDICTED COLANIC ACID TRANSPORTER"/>
    <property type="match status" value="1"/>
</dbReference>
<accession>A0A0J9EWF7</accession>
<protein>
    <recommendedName>
        <fullName evidence="9">Polysaccharide biosynthesis protein C-terminal domain-containing protein</fullName>
    </recommendedName>
</protein>
<dbReference type="PANTHER" id="PTHR30250:SF11">
    <property type="entry name" value="O-ANTIGEN TRANSPORTER-RELATED"/>
    <property type="match status" value="1"/>
</dbReference>
<dbReference type="Pfam" id="PF01943">
    <property type="entry name" value="Polysacc_synt"/>
    <property type="match status" value="1"/>
</dbReference>
<dbReference type="GeneID" id="93161827"/>
<evidence type="ECO:0000313" key="7">
    <source>
        <dbReference type="EMBL" id="KMW20205.1"/>
    </source>
</evidence>
<feature type="transmembrane region" description="Helical" evidence="6">
    <location>
        <begin position="387"/>
        <end position="407"/>
    </location>
</feature>
<keyword evidence="5 6" id="KW-0472">Membrane</keyword>
<dbReference type="AlphaFoldDB" id="A0A0J9EWF7"/>
<feature type="transmembrane region" description="Helical" evidence="6">
    <location>
        <begin position="215"/>
        <end position="242"/>
    </location>
</feature>
<dbReference type="PATRIC" id="fig|742734.4.peg.2393"/>
<feature type="transmembrane region" description="Helical" evidence="6">
    <location>
        <begin position="90"/>
        <end position="111"/>
    </location>
</feature>
<feature type="transmembrane region" description="Helical" evidence="6">
    <location>
        <begin position="318"/>
        <end position="339"/>
    </location>
</feature>
<feature type="transmembrane region" description="Helical" evidence="6">
    <location>
        <begin position="419"/>
        <end position="452"/>
    </location>
</feature>
<dbReference type="OrthoDB" id="385011at2"/>
<dbReference type="RefSeq" id="WP_048929837.1">
    <property type="nucleotide sequence ID" value="NZ_KQ235877.1"/>
</dbReference>
<evidence type="ECO:0000256" key="2">
    <source>
        <dbReference type="ARBA" id="ARBA00022475"/>
    </source>
</evidence>
<evidence type="ECO:0008006" key="9">
    <source>
        <dbReference type="Google" id="ProtNLM"/>
    </source>
</evidence>
<keyword evidence="2" id="KW-1003">Cell membrane</keyword>
<dbReference type="InterPro" id="IPR002797">
    <property type="entry name" value="Polysacc_synth"/>
</dbReference>
<comment type="caution">
    <text evidence="7">The sequence shown here is derived from an EMBL/GenBank/DDBJ whole genome shotgun (WGS) entry which is preliminary data.</text>
</comment>
<feature type="transmembrane region" description="Helical" evidence="6">
    <location>
        <begin position="117"/>
        <end position="138"/>
    </location>
</feature>
<evidence type="ECO:0000313" key="8">
    <source>
        <dbReference type="Proteomes" id="UP000037392"/>
    </source>
</evidence>
<keyword evidence="3 6" id="KW-0812">Transmembrane</keyword>
<dbReference type="InterPro" id="IPR050833">
    <property type="entry name" value="Poly_Biosynth_Transport"/>
</dbReference>
<feature type="transmembrane region" description="Helical" evidence="6">
    <location>
        <begin position="12"/>
        <end position="33"/>
    </location>
</feature>
<dbReference type="EMBL" id="ADLK01000019">
    <property type="protein sequence ID" value="KMW20205.1"/>
    <property type="molecule type" value="Genomic_DNA"/>
</dbReference>
<evidence type="ECO:0000256" key="6">
    <source>
        <dbReference type="SAM" id="Phobius"/>
    </source>
</evidence>
<dbReference type="GO" id="GO:0005886">
    <property type="term" value="C:plasma membrane"/>
    <property type="evidence" value="ECO:0007669"/>
    <property type="project" value="UniProtKB-SubCell"/>
</dbReference>
<evidence type="ECO:0000256" key="3">
    <source>
        <dbReference type="ARBA" id="ARBA00022692"/>
    </source>
</evidence>
<reference evidence="7 8" key="1">
    <citation type="submission" date="2011-04" db="EMBL/GenBank/DDBJ databases">
        <title>The Genome Sequence of Clostridium citroniae WAL-19142.</title>
        <authorList>
            <consortium name="The Broad Institute Genome Sequencing Platform"/>
            <person name="Earl A."/>
            <person name="Ward D."/>
            <person name="Feldgarden M."/>
            <person name="Gevers D."/>
            <person name="Warren Y.A."/>
            <person name="Tyrrell K.L."/>
            <person name="Citron D.M."/>
            <person name="Goldstein E.J."/>
            <person name="Daigneault M."/>
            <person name="Allen-Vercoe E."/>
            <person name="Young S.K."/>
            <person name="Zeng Q."/>
            <person name="Gargeya S."/>
            <person name="Fitzgerald M."/>
            <person name="Haas B."/>
            <person name="Abouelleil A."/>
            <person name="Alvarado L."/>
            <person name="Arachchi H.M."/>
            <person name="Berlin A."/>
            <person name="Brown A."/>
            <person name="Chapman S.B."/>
            <person name="Chen Z."/>
            <person name="Dunbar C."/>
            <person name="Freedman E."/>
            <person name="Gearin G."/>
            <person name="Gellesch M."/>
            <person name="Goldberg J."/>
            <person name="Griggs A."/>
            <person name="Gujja S."/>
            <person name="Heilman E.R."/>
            <person name="Heiman D."/>
            <person name="Howarth C."/>
            <person name="Larson L."/>
            <person name="Lui A."/>
            <person name="MacDonald P.J."/>
            <person name="Mehta T."/>
            <person name="Montmayeur A."/>
            <person name="Murphy C."/>
            <person name="Neiman D."/>
            <person name="Pearson M."/>
            <person name="Priest M."/>
            <person name="Roberts A."/>
            <person name="Saif S."/>
            <person name="Shea T."/>
            <person name="Shenoy N."/>
            <person name="Sisk P."/>
            <person name="Stolte C."/>
            <person name="Sykes S."/>
            <person name="White J."/>
            <person name="Yandava C."/>
            <person name="Wortman J."/>
            <person name="Nusbaum C."/>
            <person name="Birren B."/>
        </authorList>
    </citation>
    <scope>NUCLEOTIDE SEQUENCE [LARGE SCALE GENOMIC DNA]</scope>
    <source>
        <strain evidence="7 8">WAL-19142</strain>
    </source>
</reference>
<dbReference type="Proteomes" id="UP000037392">
    <property type="component" value="Unassembled WGS sequence"/>
</dbReference>